<evidence type="ECO:0000259" key="2">
    <source>
        <dbReference type="SMART" id="SM00418"/>
    </source>
</evidence>
<gene>
    <name evidence="3" type="ORF">GCM10007108_09760</name>
</gene>
<comment type="caution">
    <text evidence="3">The sequence shown here is derived from an EMBL/GenBank/DDBJ whole genome shotgun (WGS) entry which is preliminary data.</text>
</comment>
<evidence type="ECO:0000313" key="4">
    <source>
        <dbReference type="Proteomes" id="UP000632195"/>
    </source>
</evidence>
<keyword evidence="4" id="KW-1185">Reference proteome</keyword>
<evidence type="ECO:0000256" key="1">
    <source>
        <dbReference type="SAM" id="Coils"/>
    </source>
</evidence>
<dbReference type="Gene3D" id="1.10.10.10">
    <property type="entry name" value="Winged helix-like DNA-binding domain superfamily/Winged helix DNA-binding domain"/>
    <property type="match status" value="1"/>
</dbReference>
<proteinExistence type="predicted"/>
<reference evidence="3" key="1">
    <citation type="journal article" date="2014" name="Int. J. Syst. Evol. Microbiol.">
        <title>Complete genome sequence of Corynebacterium casei LMG S-19264T (=DSM 44701T), isolated from a smear-ripened cheese.</title>
        <authorList>
            <consortium name="US DOE Joint Genome Institute (JGI-PGF)"/>
            <person name="Walter F."/>
            <person name="Albersmeier A."/>
            <person name="Kalinowski J."/>
            <person name="Ruckert C."/>
        </authorList>
    </citation>
    <scope>NUCLEOTIDE SEQUENCE</scope>
    <source>
        <strain evidence="3">JCM 13583</strain>
    </source>
</reference>
<organism evidence="3 4">
    <name type="scientific">Thermogymnomonas acidicola</name>
    <dbReference type="NCBI Taxonomy" id="399579"/>
    <lineage>
        <taxon>Archaea</taxon>
        <taxon>Methanobacteriati</taxon>
        <taxon>Thermoplasmatota</taxon>
        <taxon>Thermoplasmata</taxon>
        <taxon>Thermoplasmatales</taxon>
        <taxon>Thermogymnomonas</taxon>
    </lineage>
</organism>
<dbReference type="EMBL" id="BMNY01000001">
    <property type="protein sequence ID" value="GGM73855.1"/>
    <property type="molecule type" value="Genomic_DNA"/>
</dbReference>
<dbReference type="PANTHER" id="PTHR38600">
    <property type="entry name" value="TRANSCRIPTIONAL REGULATORY PROTEIN"/>
    <property type="match status" value="1"/>
</dbReference>
<dbReference type="RefSeq" id="WP_188680800.1">
    <property type="nucleotide sequence ID" value="NZ_BMNY01000001.1"/>
</dbReference>
<keyword evidence="1" id="KW-0175">Coiled coil</keyword>
<accession>A0AA37BR96</accession>
<feature type="domain" description="HTH arsR-type" evidence="2">
    <location>
        <begin position="8"/>
        <end position="90"/>
    </location>
</feature>
<dbReference type="Pfam" id="PF01022">
    <property type="entry name" value="HTH_5"/>
    <property type="match status" value="1"/>
</dbReference>
<dbReference type="InterPro" id="IPR001845">
    <property type="entry name" value="HTH_ArsR_DNA-bd_dom"/>
</dbReference>
<dbReference type="GO" id="GO:0003700">
    <property type="term" value="F:DNA-binding transcription factor activity"/>
    <property type="evidence" value="ECO:0007669"/>
    <property type="project" value="InterPro"/>
</dbReference>
<dbReference type="Proteomes" id="UP000632195">
    <property type="component" value="Unassembled WGS sequence"/>
</dbReference>
<dbReference type="CDD" id="cd00090">
    <property type="entry name" value="HTH_ARSR"/>
    <property type="match status" value="1"/>
</dbReference>
<dbReference type="AlphaFoldDB" id="A0AA37BR96"/>
<dbReference type="SUPFAM" id="SSF46785">
    <property type="entry name" value="Winged helix' DNA-binding domain"/>
    <property type="match status" value="1"/>
</dbReference>
<dbReference type="InterPro" id="IPR011991">
    <property type="entry name" value="ArsR-like_HTH"/>
</dbReference>
<protein>
    <recommendedName>
        <fullName evidence="2">HTH arsR-type domain-containing protein</fullName>
    </recommendedName>
</protein>
<sequence length="199" mass="22577">MIGDGVDDFIAALENETRRQIIKRLLETESYALEISRIVGVSQQAIMKHFDILERANLVIPVGVVPSPSGAPRKVYRPTGFSTLVIDYSRSFFDMKRYPLENGEEVEGGSIDELLERLRDVNSRLDSLMKEREKLISLKDSIIRRAKRLIEEDFPDPFTREVLTTYISSMDAETAAQELGLPVEIVRSMVGQYLGKHSD</sequence>
<name>A0AA37BR96_9ARCH</name>
<dbReference type="InterPro" id="IPR036390">
    <property type="entry name" value="WH_DNA-bd_sf"/>
</dbReference>
<feature type="coiled-coil region" evidence="1">
    <location>
        <begin position="111"/>
        <end position="138"/>
    </location>
</feature>
<reference evidence="3" key="2">
    <citation type="submission" date="2022-09" db="EMBL/GenBank/DDBJ databases">
        <authorList>
            <person name="Sun Q."/>
            <person name="Ohkuma M."/>
        </authorList>
    </citation>
    <scope>NUCLEOTIDE SEQUENCE</scope>
    <source>
        <strain evidence="3">JCM 13583</strain>
    </source>
</reference>
<dbReference type="PANTHER" id="PTHR38600:SF1">
    <property type="entry name" value="TRANSCRIPTIONAL REGULATORY PROTEIN"/>
    <property type="match status" value="1"/>
</dbReference>
<evidence type="ECO:0000313" key="3">
    <source>
        <dbReference type="EMBL" id="GGM73855.1"/>
    </source>
</evidence>
<dbReference type="SMART" id="SM00418">
    <property type="entry name" value="HTH_ARSR"/>
    <property type="match status" value="1"/>
</dbReference>
<dbReference type="InterPro" id="IPR036388">
    <property type="entry name" value="WH-like_DNA-bd_sf"/>
</dbReference>